<evidence type="ECO:0000256" key="1">
    <source>
        <dbReference type="SAM" id="MobiDB-lite"/>
    </source>
</evidence>
<feature type="region of interest" description="Disordered" evidence="1">
    <location>
        <begin position="1"/>
        <end position="21"/>
    </location>
</feature>
<dbReference type="EMBL" id="HBHK01006022">
    <property type="protein sequence ID" value="CAD9671529.1"/>
    <property type="molecule type" value="Transcribed_RNA"/>
</dbReference>
<sequence length="266" mass="30291">MVPTRRSHRLARREEDAPVRRRSRRGVNAVLGASEDQDHEEEGVFVSEAQVVSGMDDCFVRYQRPVECRKRRFRNEFDYEQRGGRPWKLLDGRVRQLVGEFIGVTLVETTYDMWGYLCLGLPFFHMSVQVSEETFPQVVAMLQLNSPSLKGLTLLIDDVESIPEHGFVERLCRAFARNSELVILSMKGFGLLATQIATVVASLELNYKLRTLLLNDNAIGKDGRDGVKILCRFVATHPLQNVSISSSFLSILIAMSWRMRSGRVVR</sequence>
<feature type="compositionally biased region" description="Basic residues" evidence="1">
    <location>
        <begin position="1"/>
        <end position="11"/>
    </location>
</feature>
<dbReference type="EMBL" id="HBHK01006024">
    <property type="protein sequence ID" value="CAD9671532.1"/>
    <property type="molecule type" value="Transcribed_RNA"/>
</dbReference>
<dbReference type="AlphaFoldDB" id="A0A7S2W796"/>
<name>A0A7S2W796_9STRA</name>
<gene>
    <name evidence="2" type="ORF">QSP1433_LOCUS3594</name>
    <name evidence="3" type="ORF">QSP1433_LOCUS3595</name>
    <name evidence="4" type="ORF">QSP1433_LOCUS3596</name>
</gene>
<organism evidence="3">
    <name type="scientific">Mucochytrium quahogii</name>
    <dbReference type="NCBI Taxonomy" id="96639"/>
    <lineage>
        <taxon>Eukaryota</taxon>
        <taxon>Sar</taxon>
        <taxon>Stramenopiles</taxon>
        <taxon>Bigyra</taxon>
        <taxon>Labyrinthulomycetes</taxon>
        <taxon>Thraustochytrida</taxon>
        <taxon>Thraustochytriidae</taxon>
        <taxon>Mucochytrium</taxon>
    </lineage>
</organism>
<accession>A0A7S2W796</accession>
<evidence type="ECO:0000313" key="4">
    <source>
        <dbReference type="EMBL" id="CAD9671532.1"/>
    </source>
</evidence>
<dbReference type="EMBL" id="HBHK01006023">
    <property type="protein sequence ID" value="CAD9671531.1"/>
    <property type="molecule type" value="Transcribed_RNA"/>
</dbReference>
<evidence type="ECO:0000313" key="3">
    <source>
        <dbReference type="EMBL" id="CAD9671531.1"/>
    </source>
</evidence>
<evidence type="ECO:0000313" key="2">
    <source>
        <dbReference type="EMBL" id="CAD9671529.1"/>
    </source>
</evidence>
<dbReference type="InterPro" id="IPR032675">
    <property type="entry name" value="LRR_dom_sf"/>
</dbReference>
<dbReference type="SUPFAM" id="SSF52047">
    <property type="entry name" value="RNI-like"/>
    <property type="match status" value="1"/>
</dbReference>
<reference evidence="3" key="1">
    <citation type="submission" date="2021-01" db="EMBL/GenBank/DDBJ databases">
        <authorList>
            <person name="Corre E."/>
            <person name="Pelletier E."/>
            <person name="Niang G."/>
            <person name="Scheremetjew M."/>
            <person name="Finn R."/>
            <person name="Kale V."/>
            <person name="Holt S."/>
            <person name="Cochrane G."/>
            <person name="Meng A."/>
            <person name="Brown T."/>
            <person name="Cohen L."/>
        </authorList>
    </citation>
    <scope>NUCLEOTIDE SEQUENCE</scope>
    <source>
        <strain evidence="3">NY070348D</strain>
    </source>
</reference>
<dbReference type="Gene3D" id="3.80.10.10">
    <property type="entry name" value="Ribonuclease Inhibitor"/>
    <property type="match status" value="1"/>
</dbReference>
<proteinExistence type="predicted"/>
<protein>
    <submittedName>
        <fullName evidence="3">Uncharacterized protein</fullName>
    </submittedName>
</protein>